<dbReference type="Proteomes" id="UP000675163">
    <property type="component" value="Unassembled WGS sequence"/>
</dbReference>
<accession>A0A940PNU9</accession>
<organism evidence="5 6">
    <name type="scientific">Leucobacter exalbidus</name>
    <dbReference type="NCBI Taxonomy" id="662960"/>
    <lineage>
        <taxon>Bacteria</taxon>
        <taxon>Bacillati</taxon>
        <taxon>Actinomycetota</taxon>
        <taxon>Actinomycetes</taxon>
        <taxon>Micrococcales</taxon>
        <taxon>Microbacteriaceae</taxon>
        <taxon>Leucobacter</taxon>
    </lineage>
</organism>
<dbReference type="PRINTS" id="PR00036">
    <property type="entry name" value="HTHLACI"/>
</dbReference>
<sequence>MAGEARAGAPTLKDVAALAGVSYRTVSNVINGHRYISDATRVSVEAAIAELGYRPQQAARQLRSGRSMLLTLSVPFVSHPYFAQLAHAVVTEAERVGYDVVIDETRGLVERELRVAGGFRTLLTDGIIFSPLSIDVDQIVAAQSATPLVLLGERPRDARVDSVVVNSVTSSAAATRHLIDAGCRAPGFLGAVSPGVVGAPPADLRLGGYQRALDEAGFTVRPEHVIAVSQWDVTGPDGVYTRQEGYDRMREVLACPGGLAEMDGLVCANDQLAVGALRALREAGLNVPGDISVIGWDDIPEAGFTSPPLTTIAPDVNAIARLAIEVLLRRIADRDAAPALMSAPYRLVERESTRVPGHSENQPSG</sequence>
<feature type="domain" description="HTH lacI-type" evidence="4">
    <location>
        <begin position="10"/>
        <end position="64"/>
    </location>
</feature>
<keyword evidence="3" id="KW-0804">Transcription</keyword>
<name>A0A940PNU9_9MICO</name>
<dbReference type="PROSITE" id="PS50932">
    <property type="entry name" value="HTH_LACI_2"/>
    <property type="match status" value="1"/>
</dbReference>
<dbReference type="InterPro" id="IPR028082">
    <property type="entry name" value="Peripla_BP_I"/>
</dbReference>
<dbReference type="CDD" id="cd01392">
    <property type="entry name" value="HTH_LacI"/>
    <property type="match status" value="1"/>
</dbReference>
<keyword evidence="1" id="KW-0805">Transcription regulation</keyword>
<keyword evidence="6" id="KW-1185">Reference proteome</keyword>
<dbReference type="PANTHER" id="PTHR30146">
    <property type="entry name" value="LACI-RELATED TRANSCRIPTIONAL REPRESSOR"/>
    <property type="match status" value="1"/>
</dbReference>
<evidence type="ECO:0000259" key="4">
    <source>
        <dbReference type="PROSITE" id="PS50932"/>
    </source>
</evidence>
<dbReference type="Pfam" id="PF00356">
    <property type="entry name" value="LacI"/>
    <property type="match status" value="1"/>
</dbReference>
<dbReference type="Gene3D" id="3.40.50.2300">
    <property type="match status" value="2"/>
</dbReference>
<gene>
    <name evidence="5" type="ORF">JOF28_000091</name>
</gene>
<dbReference type="EMBL" id="JAFIDA010000001">
    <property type="protein sequence ID" value="MBP1324859.1"/>
    <property type="molecule type" value="Genomic_DNA"/>
</dbReference>
<dbReference type="GO" id="GO:0000976">
    <property type="term" value="F:transcription cis-regulatory region binding"/>
    <property type="evidence" value="ECO:0007669"/>
    <property type="project" value="TreeGrafter"/>
</dbReference>
<dbReference type="SUPFAM" id="SSF53822">
    <property type="entry name" value="Periplasmic binding protein-like I"/>
    <property type="match status" value="1"/>
</dbReference>
<dbReference type="RefSeq" id="WP_209703977.1">
    <property type="nucleotide sequence ID" value="NZ_JAFIDA010000001.1"/>
</dbReference>
<dbReference type="GO" id="GO:0003700">
    <property type="term" value="F:DNA-binding transcription factor activity"/>
    <property type="evidence" value="ECO:0007669"/>
    <property type="project" value="TreeGrafter"/>
</dbReference>
<keyword evidence="2 5" id="KW-0238">DNA-binding</keyword>
<reference evidence="5" key="1">
    <citation type="submission" date="2021-02" db="EMBL/GenBank/DDBJ databases">
        <title>Sequencing the genomes of 1000 actinobacteria strains.</title>
        <authorList>
            <person name="Klenk H.-P."/>
        </authorList>
    </citation>
    <scope>NUCLEOTIDE SEQUENCE</scope>
    <source>
        <strain evidence="5">DSM 22850</strain>
    </source>
</reference>
<proteinExistence type="predicted"/>
<dbReference type="PANTHER" id="PTHR30146:SF153">
    <property type="entry name" value="LACTOSE OPERON REPRESSOR"/>
    <property type="match status" value="1"/>
</dbReference>
<comment type="caution">
    <text evidence="5">The sequence shown here is derived from an EMBL/GenBank/DDBJ whole genome shotgun (WGS) entry which is preliminary data.</text>
</comment>
<dbReference type="Pfam" id="PF13377">
    <property type="entry name" value="Peripla_BP_3"/>
    <property type="match status" value="1"/>
</dbReference>
<evidence type="ECO:0000313" key="5">
    <source>
        <dbReference type="EMBL" id="MBP1324859.1"/>
    </source>
</evidence>
<evidence type="ECO:0000256" key="2">
    <source>
        <dbReference type="ARBA" id="ARBA00023125"/>
    </source>
</evidence>
<dbReference type="SMART" id="SM00354">
    <property type="entry name" value="HTH_LACI"/>
    <property type="match status" value="1"/>
</dbReference>
<evidence type="ECO:0000256" key="3">
    <source>
        <dbReference type="ARBA" id="ARBA00023163"/>
    </source>
</evidence>
<dbReference type="Gene3D" id="1.10.260.40">
    <property type="entry name" value="lambda repressor-like DNA-binding domains"/>
    <property type="match status" value="1"/>
</dbReference>
<protein>
    <submittedName>
        <fullName evidence="5">DNA-binding LacI/PurR family transcriptional regulator</fullName>
    </submittedName>
</protein>
<dbReference type="PROSITE" id="PS00356">
    <property type="entry name" value="HTH_LACI_1"/>
    <property type="match status" value="1"/>
</dbReference>
<dbReference type="CDD" id="cd06267">
    <property type="entry name" value="PBP1_LacI_sugar_binding-like"/>
    <property type="match status" value="1"/>
</dbReference>
<dbReference type="SUPFAM" id="SSF47413">
    <property type="entry name" value="lambda repressor-like DNA-binding domains"/>
    <property type="match status" value="1"/>
</dbReference>
<dbReference type="InterPro" id="IPR000843">
    <property type="entry name" value="HTH_LacI"/>
</dbReference>
<evidence type="ECO:0000256" key="1">
    <source>
        <dbReference type="ARBA" id="ARBA00023015"/>
    </source>
</evidence>
<dbReference type="InterPro" id="IPR046335">
    <property type="entry name" value="LacI/GalR-like_sensor"/>
</dbReference>
<dbReference type="AlphaFoldDB" id="A0A940PNU9"/>
<dbReference type="InterPro" id="IPR010982">
    <property type="entry name" value="Lambda_DNA-bd_dom_sf"/>
</dbReference>
<evidence type="ECO:0000313" key="6">
    <source>
        <dbReference type="Proteomes" id="UP000675163"/>
    </source>
</evidence>